<feature type="domain" description="SERTA" evidence="3">
    <location>
        <begin position="112"/>
        <end position="159"/>
    </location>
</feature>
<feature type="signal peptide" evidence="2">
    <location>
        <begin position="1"/>
        <end position="22"/>
    </location>
</feature>
<keyword evidence="2" id="KW-0732">Signal</keyword>
<feature type="region of interest" description="Disordered" evidence="1">
    <location>
        <begin position="230"/>
        <end position="250"/>
    </location>
</feature>
<reference evidence="5" key="2">
    <citation type="submission" date="2025-08" db="UniProtKB">
        <authorList>
            <consortium name="RefSeq"/>
        </authorList>
    </citation>
    <scope>IDENTIFICATION</scope>
</reference>
<dbReference type="InParanoid" id="A0A6P7ZN22"/>
<evidence type="ECO:0000256" key="1">
    <source>
        <dbReference type="SAM" id="MobiDB-lite"/>
    </source>
</evidence>
<evidence type="ECO:0000313" key="4">
    <source>
        <dbReference type="Proteomes" id="UP000515156"/>
    </source>
</evidence>
<accession>A0A6P7ZN22</accession>
<dbReference type="GO" id="GO:0005634">
    <property type="term" value="C:nucleus"/>
    <property type="evidence" value="ECO:0007669"/>
    <property type="project" value="TreeGrafter"/>
</dbReference>
<evidence type="ECO:0000256" key="2">
    <source>
        <dbReference type="SAM" id="SignalP"/>
    </source>
</evidence>
<dbReference type="GeneID" id="115481004"/>
<gene>
    <name evidence="5" type="primary">LOC115481004</name>
</gene>
<dbReference type="OrthoDB" id="8735401at2759"/>
<dbReference type="Proteomes" id="UP000515156">
    <property type="component" value="Chromosome 11"/>
</dbReference>
<organism evidence="4 5">
    <name type="scientific">Microcaecilia unicolor</name>
    <dbReference type="NCBI Taxonomy" id="1415580"/>
    <lineage>
        <taxon>Eukaryota</taxon>
        <taxon>Metazoa</taxon>
        <taxon>Chordata</taxon>
        <taxon>Craniata</taxon>
        <taxon>Vertebrata</taxon>
        <taxon>Euteleostomi</taxon>
        <taxon>Amphibia</taxon>
        <taxon>Gymnophiona</taxon>
        <taxon>Siphonopidae</taxon>
        <taxon>Microcaecilia</taxon>
    </lineage>
</organism>
<proteinExistence type="predicted"/>
<sequence length="446" mass="48709">MGNLAVLFNLFLPSWMRPHIFCQQQSEPNPLAAAMPPDPLLHCACWKEDCAWKGRGAESSRLGARGREAAEIPKNKILSRASSLKVLMQPRGVKRKLYVGEDDPASSEADGYSHLRQSLLDLSLNKFHQGRRLAEPNLRRCVLVTNTLRMIQEDIQQTSNPSPPSDLLLVGASLPAAASPTQAARLALENQSTTSHDDLDNMLFSPEDDFSLSASISSILRELDVVLDEGSSPSAPADSLHQDENQETEAKQELAFDTCDLQKSLPDSSDSQGCLPVKELSLQADFSQNAVLSLQADFSHNTVEDPTGIVESKDIDLINQFLIDVNDLHGLGGDTEKKELQQESVSAQQASEREMPTTPFLGSFEVLSSSYLSDFSIDDLFPDIDTSVFERDSSMLGTATSSWPSSCTADGPQAYSSSCNWMPFASNQSGRDLNELDNIVEILVGT</sequence>
<name>A0A6P7ZN22_9AMPH</name>
<dbReference type="Pfam" id="PF06031">
    <property type="entry name" value="SERTA"/>
    <property type="match status" value="1"/>
</dbReference>
<dbReference type="FunCoup" id="A0A6P7ZN22">
    <property type="interactions" value="657"/>
</dbReference>
<reference evidence="4" key="1">
    <citation type="submission" date="2024-06" db="UniProtKB">
        <authorList>
            <consortium name="RefSeq"/>
        </authorList>
    </citation>
    <scope>NUCLEOTIDE SEQUENCE [LARGE SCALE GENOMIC DNA]</scope>
</reference>
<dbReference type="PROSITE" id="PS51053">
    <property type="entry name" value="SERTA"/>
    <property type="match status" value="1"/>
</dbReference>
<protein>
    <submittedName>
        <fullName evidence="5">SERTA domain-containing protein 2-like</fullName>
    </submittedName>
</protein>
<dbReference type="PANTHER" id="PTHR16277">
    <property type="entry name" value="CELL DIVISION CYCLE ASSOCIATED PROTEIN 4/SERTA DOMAIN-CONTAINING PROTEIN 2"/>
    <property type="match status" value="1"/>
</dbReference>
<evidence type="ECO:0000259" key="3">
    <source>
        <dbReference type="PROSITE" id="PS51053"/>
    </source>
</evidence>
<dbReference type="KEGG" id="muo:115481004"/>
<evidence type="ECO:0000313" key="5">
    <source>
        <dbReference type="RefSeq" id="XP_030075849.1"/>
    </source>
</evidence>
<keyword evidence="4" id="KW-1185">Reference proteome</keyword>
<dbReference type="RefSeq" id="XP_030075849.1">
    <property type="nucleotide sequence ID" value="XM_030219989.1"/>
</dbReference>
<dbReference type="InterPro" id="IPR009263">
    <property type="entry name" value="SERTA_dom"/>
</dbReference>
<dbReference type="InterPro" id="IPR052262">
    <property type="entry name" value="E2F-SERTA_domain_protein"/>
</dbReference>
<dbReference type="AlphaFoldDB" id="A0A6P7ZN22"/>
<feature type="chain" id="PRO_5028395225" evidence="2">
    <location>
        <begin position="23"/>
        <end position="446"/>
    </location>
</feature>
<feature type="compositionally biased region" description="Basic and acidic residues" evidence="1">
    <location>
        <begin position="240"/>
        <end position="250"/>
    </location>
</feature>
<dbReference type="PANTHER" id="PTHR16277:SF15">
    <property type="entry name" value="SERTA DOMAIN-CONTAINING PROTEIN"/>
    <property type="match status" value="1"/>
</dbReference>